<dbReference type="Pfam" id="PF13180">
    <property type="entry name" value="PDZ_2"/>
    <property type="match status" value="1"/>
</dbReference>
<keyword evidence="20" id="KW-1185">Reference proteome</keyword>
<evidence type="ECO:0000313" key="19">
    <source>
        <dbReference type="EMBL" id="MBB3764412.1"/>
    </source>
</evidence>
<feature type="region of interest" description="Disordered" evidence="16">
    <location>
        <begin position="83"/>
        <end position="103"/>
    </location>
</feature>
<sequence>MRYAYGIAAALLLGGTAYSMTTGTTVGQVAQNAPRPVPVAGAPESFADLAERLAPTVVNISTRQRIPVRRQADPFQEFFRRFQNQPPSQDDGEEGPTRETGSLGSGFIISPDGYIVTNNHLIQSRTGNGTVDEVIVTLTDRTEYDARIVGRDESSDLALLKIDGANLPYVNWGNSDNVRVGDWVIAIGNPYGFDGTVTAGIVSAIQRGVNTGPNRYIQTDASINQGNSGGPMFDMAGNVVGVNSALISPTGASVGIGLAIPADQARPVIEALRRGERPQRGYLGVGLQGLDEDIAAGLGLPSERGELVRTIVPGEAAQKAGIRQGDVIIAINGQEVNQDQTVSYLAARLRPGTKVPVVIIRDGRRQTLELTVGERPTEEEMRRAQQESGDGMVEEDRAQTRELGMALQPLTDRIRNALRLDDDLQGVIITRVDPSSDAFEKGLRRGDVIMSVNRQRVTSPEQVEQAVGAARDAGRSSVLMLIKRGRAPEAFIGIRIAD</sequence>
<dbReference type="SMART" id="SM00228">
    <property type="entry name" value="PDZ"/>
    <property type="match status" value="2"/>
</dbReference>
<dbReference type="InterPro" id="IPR036034">
    <property type="entry name" value="PDZ_sf"/>
</dbReference>
<feature type="active site" description="Charge relay system" evidence="14">
    <location>
        <position position="228"/>
    </location>
</feature>
<dbReference type="InterPro" id="IPR011782">
    <property type="entry name" value="Pept_S1C_Do"/>
</dbReference>
<accession>A0A839Z476</accession>
<feature type="signal peptide" evidence="17">
    <location>
        <begin position="1"/>
        <end position="19"/>
    </location>
</feature>
<evidence type="ECO:0000256" key="14">
    <source>
        <dbReference type="PIRSR" id="PIRSR611782-1"/>
    </source>
</evidence>
<evidence type="ECO:0000256" key="11">
    <source>
        <dbReference type="ARBA" id="ARBA00022825"/>
    </source>
</evidence>
<dbReference type="InterPro" id="IPR001478">
    <property type="entry name" value="PDZ"/>
</dbReference>
<evidence type="ECO:0000256" key="6">
    <source>
        <dbReference type="ARBA" id="ARBA00022670"/>
    </source>
</evidence>
<dbReference type="PANTHER" id="PTHR22939">
    <property type="entry name" value="SERINE PROTEASE FAMILY S1C HTRA-RELATED"/>
    <property type="match status" value="1"/>
</dbReference>
<keyword evidence="6 19" id="KW-0645">Protease</keyword>
<dbReference type="Pfam" id="PF00595">
    <property type="entry name" value="PDZ"/>
    <property type="match status" value="1"/>
</dbReference>
<keyword evidence="12" id="KW-0346">Stress response</keyword>
<feature type="chain" id="PRO_5038614580" description="Probable periplasmic serine endoprotease DegP-like" evidence="17">
    <location>
        <begin position="20"/>
        <end position="498"/>
    </location>
</feature>
<dbReference type="Proteomes" id="UP000578569">
    <property type="component" value="Unassembled WGS sequence"/>
</dbReference>
<evidence type="ECO:0000256" key="8">
    <source>
        <dbReference type="ARBA" id="ARBA00022737"/>
    </source>
</evidence>
<dbReference type="RefSeq" id="WP_183933674.1">
    <property type="nucleotide sequence ID" value="NZ_JANPVP010000001.1"/>
</dbReference>
<dbReference type="PRINTS" id="PR00834">
    <property type="entry name" value="PROTEASES2C"/>
</dbReference>
<evidence type="ECO:0000256" key="5">
    <source>
        <dbReference type="ARBA" id="ARBA00013958"/>
    </source>
</evidence>
<dbReference type="NCBIfam" id="TIGR02037">
    <property type="entry name" value="degP_htrA_DO"/>
    <property type="match status" value="1"/>
</dbReference>
<feature type="active site" description="Charge relay system" evidence="14">
    <location>
        <position position="120"/>
    </location>
</feature>
<dbReference type="Pfam" id="PF13365">
    <property type="entry name" value="Trypsin_2"/>
    <property type="match status" value="1"/>
</dbReference>
<evidence type="ECO:0000256" key="10">
    <source>
        <dbReference type="ARBA" id="ARBA00022801"/>
    </source>
</evidence>
<evidence type="ECO:0000256" key="1">
    <source>
        <dbReference type="ARBA" id="ARBA00001772"/>
    </source>
</evidence>
<evidence type="ECO:0000256" key="3">
    <source>
        <dbReference type="ARBA" id="ARBA00010541"/>
    </source>
</evidence>
<comment type="similarity">
    <text evidence="3">Belongs to the peptidase S1C family.</text>
</comment>
<keyword evidence="11" id="KW-0720">Serine protease</keyword>
<feature type="domain" description="PDZ" evidence="18">
    <location>
        <begin position="276"/>
        <end position="345"/>
    </location>
</feature>
<evidence type="ECO:0000256" key="17">
    <source>
        <dbReference type="SAM" id="SignalP"/>
    </source>
</evidence>
<dbReference type="EC" id="3.4.21.107" evidence="4"/>
<dbReference type="SUPFAM" id="SSF50494">
    <property type="entry name" value="Trypsin-like serine proteases"/>
    <property type="match status" value="1"/>
</dbReference>
<comment type="subcellular location">
    <subcellularLocation>
        <location evidence="2">Periplasm</location>
    </subcellularLocation>
</comment>
<reference evidence="19 20" key="1">
    <citation type="submission" date="2020-08" db="EMBL/GenBank/DDBJ databases">
        <title>Genomic Encyclopedia of Type Strains, Phase IV (KMG-IV): sequencing the most valuable type-strain genomes for metagenomic binning, comparative biology and taxonomic classification.</title>
        <authorList>
            <person name="Goeker M."/>
        </authorList>
    </citation>
    <scope>NUCLEOTIDE SEQUENCE [LARGE SCALE GENOMIC DNA]</scope>
    <source>
        <strain evidence="19 20">DSM 24194</strain>
    </source>
</reference>
<comment type="caution">
    <text evidence="19">The sequence shown here is derived from an EMBL/GenBank/DDBJ whole genome shotgun (WGS) entry which is preliminary data.</text>
</comment>
<feature type="binding site" evidence="15">
    <location>
        <position position="156"/>
    </location>
    <ligand>
        <name>substrate</name>
    </ligand>
</feature>
<evidence type="ECO:0000259" key="18">
    <source>
        <dbReference type="PROSITE" id="PS50106"/>
    </source>
</evidence>
<evidence type="ECO:0000256" key="12">
    <source>
        <dbReference type="ARBA" id="ARBA00023016"/>
    </source>
</evidence>
<dbReference type="PANTHER" id="PTHR22939:SF130">
    <property type="entry name" value="PERIPLASMIC SERINE ENDOPROTEASE DEGP-LIKE-RELATED"/>
    <property type="match status" value="1"/>
</dbReference>
<feature type="active site" description="Charge relay system" evidence="14">
    <location>
        <position position="156"/>
    </location>
</feature>
<dbReference type="EMBL" id="JACICF010000001">
    <property type="protein sequence ID" value="MBB3764412.1"/>
    <property type="molecule type" value="Genomic_DNA"/>
</dbReference>
<keyword evidence="7 17" id="KW-0732">Signal</keyword>
<dbReference type="SUPFAM" id="SSF50156">
    <property type="entry name" value="PDZ domain-like"/>
    <property type="match status" value="2"/>
</dbReference>
<evidence type="ECO:0000256" key="13">
    <source>
        <dbReference type="ARBA" id="ARBA00032850"/>
    </source>
</evidence>
<evidence type="ECO:0000256" key="2">
    <source>
        <dbReference type="ARBA" id="ARBA00004418"/>
    </source>
</evidence>
<feature type="domain" description="PDZ" evidence="18">
    <location>
        <begin position="392"/>
        <end position="485"/>
    </location>
</feature>
<dbReference type="AlphaFoldDB" id="A0A839Z476"/>
<dbReference type="InterPro" id="IPR001940">
    <property type="entry name" value="Peptidase_S1C"/>
</dbReference>
<feature type="binding site" evidence="15">
    <location>
        <position position="120"/>
    </location>
    <ligand>
        <name>substrate</name>
    </ligand>
</feature>
<dbReference type="Gene3D" id="2.40.10.120">
    <property type="match status" value="1"/>
</dbReference>
<name>A0A839Z476_9SPHN</name>
<evidence type="ECO:0000256" key="7">
    <source>
        <dbReference type="ARBA" id="ARBA00022729"/>
    </source>
</evidence>
<dbReference type="PROSITE" id="PS50106">
    <property type="entry name" value="PDZ"/>
    <property type="match status" value="2"/>
</dbReference>
<dbReference type="InterPro" id="IPR009003">
    <property type="entry name" value="Peptidase_S1_PA"/>
</dbReference>
<dbReference type="GO" id="GO:0004252">
    <property type="term" value="F:serine-type endopeptidase activity"/>
    <property type="evidence" value="ECO:0007669"/>
    <property type="project" value="InterPro"/>
</dbReference>
<protein>
    <recommendedName>
        <fullName evidence="5">Probable periplasmic serine endoprotease DegP-like</fullName>
        <ecNumber evidence="4">3.4.21.107</ecNumber>
    </recommendedName>
    <alternativeName>
        <fullName evidence="13">Protease Do</fullName>
    </alternativeName>
</protein>
<proteinExistence type="inferred from homology"/>
<comment type="catalytic activity">
    <reaction evidence="1">
        <text>Acts on substrates that are at least partially unfolded. The cleavage site P1 residue is normally between a pair of hydrophobic residues, such as Val-|-Val.</text>
        <dbReference type="EC" id="3.4.21.107"/>
    </reaction>
</comment>
<organism evidence="19 20">
    <name type="scientific">Sphingomicrobium lutaoense</name>
    <dbReference type="NCBI Taxonomy" id="515949"/>
    <lineage>
        <taxon>Bacteria</taxon>
        <taxon>Pseudomonadati</taxon>
        <taxon>Pseudomonadota</taxon>
        <taxon>Alphaproteobacteria</taxon>
        <taxon>Sphingomonadales</taxon>
        <taxon>Sphingomonadaceae</taxon>
        <taxon>Sphingomicrobium</taxon>
    </lineage>
</organism>
<feature type="binding site" evidence="15">
    <location>
        <begin position="226"/>
        <end position="228"/>
    </location>
    <ligand>
        <name>substrate</name>
    </ligand>
</feature>
<evidence type="ECO:0000256" key="16">
    <source>
        <dbReference type="SAM" id="MobiDB-lite"/>
    </source>
</evidence>
<gene>
    <name evidence="19" type="ORF">FHS50_001435</name>
</gene>
<keyword evidence="9" id="KW-0574">Periplasm</keyword>
<dbReference type="GO" id="GO:0006508">
    <property type="term" value="P:proteolysis"/>
    <property type="evidence" value="ECO:0007669"/>
    <property type="project" value="UniProtKB-KW"/>
</dbReference>
<keyword evidence="10 19" id="KW-0378">Hydrolase</keyword>
<dbReference type="Gene3D" id="2.30.42.60">
    <property type="match status" value="1"/>
</dbReference>
<evidence type="ECO:0000256" key="9">
    <source>
        <dbReference type="ARBA" id="ARBA00022764"/>
    </source>
</evidence>
<dbReference type="Gene3D" id="2.30.42.10">
    <property type="match status" value="1"/>
</dbReference>
<evidence type="ECO:0000313" key="20">
    <source>
        <dbReference type="Proteomes" id="UP000578569"/>
    </source>
</evidence>
<keyword evidence="8" id="KW-0677">Repeat</keyword>
<evidence type="ECO:0000256" key="4">
    <source>
        <dbReference type="ARBA" id="ARBA00013035"/>
    </source>
</evidence>
<evidence type="ECO:0000256" key="15">
    <source>
        <dbReference type="PIRSR" id="PIRSR611782-2"/>
    </source>
</evidence>